<reference evidence="2 3" key="1">
    <citation type="submission" date="2020-04" db="EMBL/GenBank/DDBJ databases">
        <authorList>
            <person name="Laetsch R D."/>
            <person name="Stevens L."/>
            <person name="Kumar S."/>
            <person name="Blaxter L. M."/>
        </authorList>
    </citation>
    <scope>NUCLEOTIDE SEQUENCE [LARGE SCALE GENOMIC DNA]</scope>
</reference>
<keyword evidence="1" id="KW-1133">Transmembrane helix</keyword>
<organism evidence="2 3">
    <name type="scientific">Caenorhabditis bovis</name>
    <dbReference type="NCBI Taxonomy" id="2654633"/>
    <lineage>
        <taxon>Eukaryota</taxon>
        <taxon>Metazoa</taxon>
        <taxon>Ecdysozoa</taxon>
        <taxon>Nematoda</taxon>
        <taxon>Chromadorea</taxon>
        <taxon>Rhabditida</taxon>
        <taxon>Rhabditina</taxon>
        <taxon>Rhabditomorpha</taxon>
        <taxon>Rhabditoidea</taxon>
        <taxon>Rhabditidae</taxon>
        <taxon>Peloderinae</taxon>
        <taxon>Caenorhabditis</taxon>
    </lineage>
</organism>
<accession>A0A8S1EDI3</accession>
<comment type="caution">
    <text evidence="2">The sequence shown here is derived from an EMBL/GenBank/DDBJ whole genome shotgun (WGS) entry which is preliminary data.</text>
</comment>
<dbReference type="AlphaFoldDB" id="A0A8S1EDI3"/>
<dbReference type="EMBL" id="CADEPM010000001">
    <property type="protein sequence ID" value="CAB3398834.1"/>
    <property type="molecule type" value="Genomic_DNA"/>
</dbReference>
<keyword evidence="3" id="KW-1185">Reference proteome</keyword>
<gene>
    <name evidence="2" type="ORF">CBOVIS_LOCUS2070</name>
</gene>
<sequence>MSTRFTVGEHFLGKPAMPVECSPYEWEDSCDETIVDTLELHFFSLPIVASNLTSLLDLGLQMASLVVASRRIKQTSNCKTTPLGELICFGESQENGEIATHTAMLVSKLLPNLVLGFDLLSQLASVLYVAMMPHDLRLPLMLVVDGSGGSADDYLITSFCRRNRRGETVCYNTDDGDSLLNVNWFTPWLLGANLVQLIDGVVQLGNLVAIRQRPASQKSNDKIAVENCEIVKRELICVKVFPVVLRLSAVSPIVVLLNLISLFNLINQLAFIIVSMSFAMYKKLLLFFFVGQTMVMFSAPDDVFTPRRQQPGSLGNCPLLPNGMTACFDRPKTSDQEELRLTTVSPIVVLMNVTLFLDIASQLLMIFRFWSSSMYKKVRVC</sequence>
<keyword evidence="1" id="KW-0472">Membrane</keyword>
<feature type="transmembrane region" description="Helical" evidence="1">
    <location>
        <begin position="249"/>
        <end position="272"/>
    </location>
</feature>
<feature type="transmembrane region" description="Helical" evidence="1">
    <location>
        <begin position="347"/>
        <end position="370"/>
    </location>
</feature>
<keyword evidence="1" id="KW-0812">Transmembrane</keyword>
<proteinExistence type="predicted"/>
<protein>
    <submittedName>
        <fullName evidence="2">Uncharacterized protein</fullName>
    </submittedName>
</protein>
<evidence type="ECO:0000313" key="2">
    <source>
        <dbReference type="EMBL" id="CAB3398834.1"/>
    </source>
</evidence>
<name>A0A8S1EDI3_9PELO</name>
<dbReference type="Proteomes" id="UP000494206">
    <property type="component" value="Unassembled WGS sequence"/>
</dbReference>
<evidence type="ECO:0000313" key="3">
    <source>
        <dbReference type="Proteomes" id="UP000494206"/>
    </source>
</evidence>
<evidence type="ECO:0000256" key="1">
    <source>
        <dbReference type="SAM" id="Phobius"/>
    </source>
</evidence>